<dbReference type="Proteomes" id="UP001054945">
    <property type="component" value="Unassembled WGS sequence"/>
</dbReference>
<evidence type="ECO:0008006" key="5">
    <source>
        <dbReference type="Google" id="ProtNLM"/>
    </source>
</evidence>
<feature type="transmembrane region" description="Helical" evidence="2">
    <location>
        <begin position="37"/>
        <end position="58"/>
    </location>
</feature>
<dbReference type="EMBL" id="BPLR01019115">
    <property type="protein sequence ID" value="GIZ04623.1"/>
    <property type="molecule type" value="Genomic_DNA"/>
</dbReference>
<reference evidence="3 4" key="1">
    <citation type="submission" date="2021-06" db="EMBL/GenBank/DDBJ databases">
        <title>Caerostris extrusa draft genome.</title>
        <authorList>
            <person name="Kono N."/>
            <person name="Arakawa K."/>
        </authorList>
    </citation>
    <scope>NUCLEOTIDE SEQUENCE [LARGE SCALE GENOMIC DNA]</scope>
</reference>
<accession>A0AAV4YBV5</accession>
<evidence type="ECO:0000313" key="3">
    <source>
        <dbReference type="EMBL" id="GIZ04623.1"/>
    </source>
</evidence>
<name>A0AAV4YBV5_CAEEX</name>
<proteinExistence type="predicted"/>
<keyword evidence="2" id="KW-0812">Transmembrane</keyword>
<evidence type="ECO:0000256" key="2">
    <source>
        <dbReference type="SAM" id="Phobius"/>
    </source>
</evidence>
<feature type="compositionally biased region" description="Polar residues" evidence="1">
    <location>
        <begin position="122"/>
        <end position="135"/>
    </location>
</feature>
<dbReference type="AlphaFoldDB" id="A0AAV4YBV5"/>
<gene>
    <name evidence="3" type="ORF">CEXT_133311</name>
</gene>
<evidence type="ECO:0000256" key="1">
    <source>
        <dbReference type="SAM" id="MobiDB-lite"/>
    </source>
</evidence>
<sequence length="146" mass="16631">MKNIYRTALSHFHYTLFFRRKITFSVSYNGSPRLGPLSMHFCIFASLVIPAGVIWCWSPFFSPSFYSRLSFFLVSKKCNQWKRLRLVSCTRDRSEQTAKKRNDRAKGKSPDFPVNGLPDRQTGATQVAQSGTNPLLLSGTDGIQDE</sequence>
<feature type="compositionally biased region" description="Basic and acidic residues" evidence="1">
    <location>
        <begin position="91"/>
        <end position="109"/>
    </location>
</feature>
<comment type="caution">
    <text evidence="3">The sequence shown here is derived from an EMBL/GenBank/DDBJ whole genome shotgun (WGS) entry which is preliminary data.</text>
</comment>
<keyword evidence="4" id="KW-1185">Reference proteome</keyword>
<protein>
    <recommendedName>
        <fullName evidence="5">Transmembrane protein</fullName>
    </recommendedName>
</protein>
<keyword evidence="2" id="KW-0472">Membrane</keyword>
<keyword evidence="2" id="KW-1133">Transmembrane helix</keyword>
<evidence type="ECO:0000313" key="4">
    <source>
        <dbReference type="Proteomes" id="UP001054945"/>
    </source>
</evidence>
<feature type="region of interest" description="Disordered" evidence="1">
    <location>
        <begin position="91"/>
        <end position="146"/>
    </location>
</feature>
<organism evidence="3 4">
    <name type="scientific">Caerostris extrusa</name>
    <name type="common">Bark spider</name>
    <name type="synonym">Caerostris bankana</name>
    <dbReference type="NCBI Taxonomy" id="172846"/>
    <lineage>
        <taxon>Eukaryota</taxon>
        <taxon>Metazoa</taxon>
        <taxon>Ecdysozoa</taxon>
        <taxon>Arthropoda</taxon>
        <taxon>Chelicerata</taxon>
        <taxon>Arachnida</taxon>
        <taxon>Araneae</taxon>
        <taxon>Araneomorphae</taxon>
        <taxon>Entelegynae</taxon>
        <taxon>Araneoidea</taxon>
        <taxon>Araneidae</taxon>
        <taxon>Caerostris</taxon>
    </lineage>
</organism>